<keyword evidence="3" id="KW-0509">mRNA transport</keyword>
<keyword evidence="6" id="KW-0906">Nuclear pore complex</keyword>
<evidence type="ECO:0000256" key="4">
    <source>
        <dbReference type="ARBA" id="ARBA00022927"/>
    </source>
</evidence>
<dbReference type="PANTHER" id="PTHR38697:SF1">
    <property type="entry name" value="NUCLEAR PORE COMPLEX PROTEIN SIMILAR TO S. CEREVISIAE NUP2 (EUROFUNG)"/>
    <property type="match status" value="1"/>
</dbReference>
<feature type="region of interest" description="Disordered" evidence="8">
    <location>
        <begin position="271"/>
        <end position="336"/>
    </location>
</feature>
<evidence type="ECO:0000313" key="11">
    <source>
        <dbReference type="Proteomes" id="UP001527925"/>
    </source>
</evidence>
<evidence type="ECO:0000313" key="10">
    <source>
        <dbReference type="EMBL" id="KAL2917923.1"/>
    </source>
</evidence>
<dbReference type="InterPro" id="IPR000156">
    <property type="entry name" value="Ran_bind_dom"/>
</dbReference>
<dbReference type="PROSITE" id="PS50196">
    <property type="entry name" value="RANBD1"/>
    <property type="match status" value="1"/>
</dbReference>
<dbReference type="SMART" id="SM00160">
    <property type="entry name" value="RanBD"/>
    <property type="match status" value="1"/>
</dbReference>
<comment type="subcellular location">
    <subcellularLocation>
        <location evidence="1">Nucleus</location>
        <location evidence="1">Nuclear pore complex</location>
    </subcellularLocation>
</comment>
<dbReference type="InterPro" id="IPR015007">
    <property type="entry name" value="NUP2/50/61"/>
</dbReference>
<dbReference type="PANTHER" id="PTHR38697">
    <property type="entry name" value="NUCLEAR PORE COMPLEX PROTEIN SIMILAR TO S. CEREVISIAE NUP2 (EUROFUNG)"/>
    <property type="match status" value="1"/>
</dbReference>
<keyword evidence="7" id="KW-0539">Nucleus</keyword>
<evidence type="ECO:0000259" key="9">
    <source>
        <dbReference type="PROSITE" id="PS50196"/>
    </source>
</evidence>
<evidence type="ECO:0000256" key="2">
    <source>
        <dbReference type="ARBA" id="ARBA00022448"/>
    </source>
</evidence>
<dbReference type="CDD" id="cd13170">
    <property type="entry name" value="RanBD_NUP50"/>
    <property type="match status" value="1"/>
</dbReference>
<dbReference type="SUPFAM" id="SSF50729">
    <property type="entry name" value="PH domain-like"/>
    <property type="match status" value="1"/>
</dbReference>
<keyword evidence="2" id="KW-0813">Transport</keyword>
<protein>
    <recommendedName>
        <fullName evidence="9">RanBD1 domain-containing protein</fullName>
    </recommendedName>
</protein>
<keyword evidence="4" id="KW-0653">Protein transport</keyword>
<evidence type="ECO:0000256" key="5">
    <source>
        <dbReference type="ARBA" id="ARBA00023010"/>
    </source>
</evidence>
<feature type="region of interest" description="Disordered" evidence="8">
    <location>
        <begin position="463"/>
        <end position="518"/>
    </location>
</feature>
<dbReference type="EMBL" id="JADGIZ020000008">
    <property type="protein sequence ID" value="KAL2917923.1"/>
    <property type="molecule type" value="Genomic_DNA"/>
</dbReference>
<feature type="compositionally biased region" description="Low complexity" evidence="8">
    <location>
        <begin position="550"/>
        <end position="560"/>
    </location>
</feature>
<dbReference type="Gene3D" id="2.30.29.30">
    <property type="entry name" value="Pleckstrin-homology domain (PH domain)/Phosphotyrosine-binding domain (PTB)"/>
    <property type="match status" value="1"/>
</dbReference>
<feature type="region of interest" description="Disordered" evidence="8">
    <location>
        <begin position="181"/>
        <end position="203"/>
    </location>
</feature>
<feature type="compositionally biased region" description="Low complexity" evidence="8">
    <location>
        <begin position="325"/>
        <end position="336"/>
    </location>
</feature>
<dbReference type="InterPro" id="IPR011993">
    <property type="entry name" value="PH-like_dom_sf"/>
</dbReference>
<dbReference type="Proteomes" id="UP001527925">
    <property type="component" value="Unassembled WGS sequence"/>
</dbReference>
<evidence type="ECO:0000256" key="6">
    <source>
        <dbReference type="ARBA" id="ARBA00023132"/>
    </source>
</evidence>
<feature type="compositionally biased region" description="Basic and acidic residues" evidence="8">
    <location>
        <begin position="291"/>
        <end position="312"/>
    </location>
</feature>
<accession>A0ABR4NEG6</accession>
<comment type="caution">
    <text evidence="10">The sequence shown here is derived from an EMBL/GenBank/DDBJ whole genome shotgun (WGS) entry which is preliminary data.</text>
</comment>
<evidence type="ECO:0000256" key="7">
    <source>
        <dbReference type="ARBA" id="ARBA00023242"/>
    </source>
</evidence>
<feature type="compositionally biased region" description="Polar residues" evidence="8">
    <location>
        <begin position="71"/>
        <end position="90"/>
    </location>
</feature>
<proteinExistence type="predicted"/>
<dbReference type="Pfam" id="PF00638">
    <property type="entry name" value="Ran_BP1"/>
    <property type="match status" value="1"/>
</dbReference>
<reference evidence="10 11" key="1">
    <citation type="submission" date="2023-09" db="EMBL/GenBank/DDBJ databases">
        <title>Pangenome analysis of Batrachochytrium dendrobatidis and related Chytrids.</title>
        <authorList>
            <person name="Yacoub M.N."/>
            <person name="Stajich J.E."/>
            <person name="James T.Y."/>
        </authorList>
    </citation>
    <scope>NUCLEOTIDE SEQUENCE [LARGE SCALE GENOMIC DNA]</scope>
    <source>
        <strain evidence="10 11">JEL0888</strain>
    </source>
</reference>
<name>A0ABR4NEG6_9FUNG</name>
<sequence>MSKRRSERSLNKDNFEDEEVPEVDEHEQFSMASAEELKNRPIRQPRQRKSLASLPSAERMNPFGNLGGGSDTQPKTPAPTRTQTLATASFTFGAKPDSAPPQNPFSGIKPFGGPDASTTTLSLAPGRAPVSVPFAPASGQLFGLPNGGAAGTVPSMTPFGTPRPNTAAAGSMPVFHAPSGLNSKAQTKDAPAGDGPTAIANGSSAAKLDAATTSRLESLVKQIRGLNESFAAHVRSLVTDDAFQDLSAVFASYTSQRKDIVAKFADVEKHLPPKPAAPASAPGFVMPTAEPADRPVEKPSDKPAAKAADESANKPSMPKPPVPPANASGIAPFTFSTSGTSTGSMSTFVPPKPPAVPSFGFAATPTSTSATAAAVSFGATTAATPATSAPLPAFGASSTPSFGTVTKPDAVTTASASPALPAPTTAPLFSFTSPAGAAVSAGSAGSAKPAFGGFSALADTSSSESVPASKTTPFSFLPPVPKAPEEPKPAGTAVKPFGLAAPSNPAADAPKPAPTSFTFGSSGTTTAFTFGGVASAPATATFSFLGGGAAAPAPAAAQPSGGEGGGGDGDDDDAAPPDEQIGDALLTGEGEQEETTEYEVRAKLFLPEDQGKWVAKGVGPFRIKRNKATGKMRLLMRLDNVGHLLLNAAVFKEMPVSTVASEQVSIMAPGLDGKLTKMLLRVKNKELAAELVAALGKAKAA</sequence>
<dbReference type="InterPro" id="IPR053074">
    <property type="entry name" value="NPC_Nucleoporin"/>
</dbReference>
<dbReference type="Pfam" id="PF08911">
    <property type="entry name" value="NUP50"/>
    <property type="match status" value="1"/>
</dbReference>
<feature type="domain" description="RanBD1" evidence="9">
    <location>
        <begin position="574"/>
        <end position="701"/>
    </location>
</feature>
<evidence type="ECO:0000256" key="1">
    <source>
        <dbReference type="ARBA" id="ARBA00004567"/>
    </source>
</evidence>
<gene>
    <name evidence="10" type="ORF">HK105_202336</name>
</gene>
<keyword evidence="11" id="KW-1185">Reference proteome</keyword>
<evidence type="ECO:0000256" key="3">
    <source>
        <dbReference type="ARBA" id="ARBA00022816"/>
    </source>
</evidence>
<feature type="compositionally biased region" description="Acidic residues" evidence="8">
    <location>
        <begin position="15"/>
        <end position="25"/>
    </location>
</feature>
<organism evidence="10 11">
    <name type="scientific">Polyrhizophydium stewartii</name>
    <dbReference type="NCBI Taxonomy" id="2732419"/>
    <lineage>
        <taxon>Eukaryota</taxon>
        <taxon>Fungi</taxon>
        <taxon>Fungi incertae sedis</taxon>
        <taxon>Chytridiomycota</taxon>
        <taxon>Chytridiomycota incertae sedis</taxon>
        <taxon>Chytridiomycetes</taxon>
        <taxon>Rhizophydiales</taxon>
        <taxon>Rhizophydiales incertae sedis</taxon>
        <taxon>Polyrhizophydium</taxon>
    </lineage>
</organism>
<keyword evidence="5" id="KW-0811">Translocation</keyword>
<feature type="compositionally biased region" description="Polar residues" evidence="8">
    <location>
        <begin position="463"/>
        <end position="474"/>
    </location>
</feature>
<feature type="region of interest" description="Disordered" evidence="8">
    <location>
        <begin position="549"/>
        <end position="593"/>
    </location>
</feature>
<evidence type="ECO:0000256" key="8">
    <source>
        <dbReference type="SAM" id="MobiDB-lite"/>
    </source>
</evidence>
<feature type="compositionally biased region" description="Basic residues" evidence="8">
    <location>
        <begin position="40"/>
        <end position="49"/>
    </location>
</feature>
<feature type="region of interest" description="Disordered" evidence="8">
    <location>
        <begin position="1"/>
        <end position="124"/>
    </location>
</feature>